<name>S5MTR6_SALBN</name>
<dbReference type="AlphaFoldDB" id="S5MTR6"/>
<dbReference type="PATRIC" id="fig|1197719.3.peg.2929"/>
<evidence type="ECO:0000313" key="2">
    <source>
        <dbReference type="Proteomes" id="UP000015042"/>
    </source>
</evidence>
<protein>
    <submittedName>
        <fullName evidence="1">Uncharacterized protein</fullName>
    </submittedName>
</protein>
<dbReference type="HOGENOM" id="CLU_3296109_0_0_6"/>
<reference evidence="1 2" key="1">
    <citation type="submission" date="2013-07" db="EMBL/GenBank/DDBJ databases">
        <title>Genome sequence of Salmonella bongori N268-08 - a rare clinical isolate.</title>
        <authorList>
            <person name="Marti R."/>
            <person name="Hagens S."/>
            <person name="Loessner M.J."/>
            <person name="Klumpp J."/>
        </authorList>
    </citation>
    <scope>NUCLEOTIDE SEQUENCE [LARGE SCALE GENOMIC DNA]</scope>
    <source>
        <strain evidence="1 2">N268-08</strain>
    </source>
</reference>
<accession>S5MTR6</accession>
<dbReference type="KEGG" id="sbz:A464_2937"/>
<proteinExistence type="predicted"/>
<evidence type="ECO:0000313" key="1">
    <source>
        <dbReference type="EMBL" id="AGR60121.1"/>
    </source>
</evidence>
<sequence length="40" mass="4649">MGINVCSFIYPVAILRDFCVKAWCSVAIHFTKNNIFCYFL</sequence>
<gene>
    <name evidence="1" type="ORF">A464_2937</name>
</gene>
<dbReference type="Proteomes" id="UP000015042">
    <property type="component" value="Chromosome"/>
</dbReference>
<organism evidence="1 2">
    <name type="scientific">Salmonella bongori N268-08</name>
    <dbReference type="NCBI Taxonomy" id="1197719"/>
    <lineage>
        <taxon>Bacteria</taxon>
        <taxon>Pseudomonadati</taxon>
        <taxon>Pseudomonadota</taxon>
        <taxon>Gammaproteobacteria</taxon>
        <taxon>Enterobacterales</taxon>
        <taxon>Enterobacteriaceae</taxon>
        <taxon>Salmonella</taxon>
    </lineage>
</organism>
<dbReference type="EMBL" id="CP006608">
    <property type="protein sequence ID" value="AGR60121.1"/>
    <property type="molecule type" value="Genomic_DNA"/>
</dbReference>